<gene>
    <name evidence="3" type="ORF">HERILL_LOCUS8117</name>
</gene>
<evidence type="ECO:0000256" key="1">
    <source>
        <dbReference type="SAM" id="Phobius"/>
    </source>
</evidence>
<dbReference type="InParanoid" id="A0A7R8UQQ5"/>
<dbReference type="GO" id="GO:0016020">
    <property type="term" value="C:membrane"/>
    <property type="evidence" value="ECO:0007669"/>
    <property type="project" value="TreeGrafter"/>
</dbReference>
<dbReference type="Proteomes" id="UP000594454">
    <property type="component" value="Chromosome 3"/>
</dbReference>
<sequence length="227" mass="24558">MSATSSSQIAIIIILHLSGIKGLSVESAAEVIRYCVGQASTVECLKQEVLSGLDTAIKDNSTWYLNDYLALEKDMKWSSEVDQANHSNNTGDWKSKITDLMESRSLKVKVLPLVQVEGRKKKFKGGKGGMALMGGMAIIGLMAQMVIGKLLLLAGGAFVLAKIALLWSILSSFRKSGGSGAGEHVIYAESGSTSSSHGSGWHRSMPHDAHYDPYSHHYSEEYSQDPH</sequence>
<keyword evidence="2" id="KW-0732">Signal</keyword>
<protein>
    <submittedName>
        <fullName evidence="3">Uncharacterized protein</fullName>
    </submittedName>
</protein>
<feature type="transmembrane region" description="Helical" evidence="1">
    <location>
        <begin position="129"/>
        <end position="147"/>
    </location>
</feature>
<dbReference type="PANTHER" id="PTHR21879:SF24">
    <property type="entry name" value="OSIRIS 10B"/>
    <property type="match status" value="1"/>
</dbReference>
<proteinExistence type="predicted"/>
<keyword evidence="1" id="KW-0812">Transmembrane</keyword>
<feature type="transmembrane region" description="Helical" evidence="1">
    <location>
        <begin position="153"/>
        <end position="170"/>
    </location>
</feature>
<evidence type="ECO:0000256" key="2">
    <source>
        <dbReference type="SAM" id="SignalP"/>
    </source>
</evidence>
<feature type="chain" id="PRO_5031101377" evidence="2">
    <location>
        <begin position="23"/>
        <end position="227"/>
    </location>
</feature>
<keyword evidence="4" id="KW-1185">Reference proteome</keyword>
<accession>A0A7R8UQQ5</accession>
<dbReference type="OMA" id="EKNTFNC"/>
<keyword evidence="1" id="KW-0472">Membrane</keyword>
<dbReference type="OrthoDB" id="8197686at2759"/>
<keyword evidence="1" id="KW-1133">Transmembrane helix</keyword>
<name>A0A7R8UQQ5_HERIL</name>
<dbReference type="PANTHER" id="PTHR21879">
    <property type="entry name" value="FI03362P-RELATED-RELATED"/>
    <property type="match status" value="1"/>
</dbReference>
<dbReference type="EMBL" id="LR899011">
    <property type="protein sequence ID" value="CAD7085266.1"/>
    <property type="molecule type" value="Genomic_DNA"/>
</dbReference>
<dbReference type="AlphaFoldDB" id="A0A7R8UQQ5"/>
<organism evidence="3 4">
    <name type="scientific">Hermetia illucens</name>
    <name type="common">Black soldier fly</name>
    <dbReference type="NCBI Taxonomy" id="343691"/>
    <lineage>
        <taxon>Eukaryota</taxon>
        <taxon>Metazoa</taxon>
        <taxon>Ecdysozoa</taxon>
        <taxon>Arthropoda</taxon>
        <taxon>Hexapoda</taxon>
        <taxon>Insecta</taxon>
        <taxon>Pterygota</taxon>
        <taxon>Neoptera</taxon>
        <taxon>Endopterygota</taxon>
        <taxon>Diptera</taxon>
        <taxon>Brachycera</taxon>
        <taxon>Stratiomyomorpha</taxon>
        <taxon>Stratiomyidae</taxon>
        <taxon>Hermetiinae</taxon>
        <taxon>Hermetia</taxon>
    </lineage>
</organism>
<reference evidence="3 4" key="1">
    <citation type="submission" date="2020-11" db="EMBL/GenBank/DDBJ databases">
        <authorList>
            <person name="Wallbank WR R."/>
            <person name="Pardo Diaz C."/>
            <person name="Kozak K."/>
            <person name="Martin S."/>
            <person name="Jiggins C."/>
            <person name="Moest M."/>
            <person name="Warren A I."/>
            <person name="Generalovic N T."/>
            <person name="Byers J.R.P. K."/>
            <person name="Montejo-Kovacevich G."/>
            <person name="Yen C E."/>
        </authorList>
    </citation>
    <scope>NUCLEOTIDE SEQUENCE [LARGE SCALE GENOMIC DNA]</scope>
</reference>
<evidence type="ECO:0000313" key="4">
    <source>
        <dbReference type="Proteomes" id="UP000594454"/>
    </source>
</evidence>
<feature type="signal peptide" evidence="2">
    <location>
        <begin position="1"/>
        <end position="22"/>
    </location>
</feature>
<dbReference type="InterPro" id="IPR012464">
    <property type="entry name" value="DUF1676"/>
</dbReference>
<evidence type="ECO:0000313" key="3">
    <source>
        <dbReference type="EMBL" id="CAD7085266.1"/>
    </source>
</evidence>
<dbReference type="Pfam" id="PF07898">
    <property type="entry name" value="DUF1676"/>
    <property type="match status" value="1"/>
</dbReference>